<organism evidence="1 2">
    <name type="scientific">Noviluteimonas caseinilytica</name>
    <dbReference type="NCBI Taxonomy" id="2675101"/>
    <lineage>
        <taxon>Bacteria</taxon>
        <taxon>Pseudomonadati</taxon>
        <taxon>Pseudomonadota</taxon>
        <taxon>Gammaproteobacteria</taxon>
        <taxon>Lysobacterales</taxon>
        <taxon>Lysobacteraceae</taxon>
        <taxon>Noviluteimonas</taxon>
    </lineage>
</organism>
<dbReference type="Pfam" id="PF20228">
    <property type="entry name" value="DUF6587"/>
    <property type="match status" value="1"/>
</dbReference>
<name>A0ABM7Q1G8_9GAMM</name>
<gene>
    <name evidence="1" type="ORF">LYSCAS_00850</name>
</gene>
<dbReference type="RefSeq" id="WP_213435096.1">
    <property type="nucleotide sequence ID" value="NZ_AP024545.1"/>
</dbReference>
<dbReference type="EMBL" id="AP024545">
    <property type="protein sequence ID" value="BCT91061.1"/>
    <property type="molecule type" value="Genomic_DNA"/>
</dbReference>
<sequence length="78" mass="8312">MALVLQYVVIALACLASAAFVLQKQWPQGVRRMRIACALPLLRDTRPAWLRKVGKWIAPAAMAGGAGCDTGCDGCSSH</sequence>
<proteinExistence type="predicted"/>
<dbReference type="Proteomes" id="UP000681317">
    <property type="component" value="Chromosome"/>
</dbReference>
<protein>
    <submittedName>
        <fullName evidence="1">Uncharacterized protein</fullName>
    </submittedName>
</protein>
<reference evidence="1 2" key="1">
    <citation type="submission" date="2021-03" db="EMBL/GenBank/DDBJ databases">
        <title>Complete Genome Sequences of Two Lysobacter Strains Isolated from Sea Water (Lysobacter caseinilyticus) and Soil (Lysobacter helvus) in South Korea.</title>
        <authorList>
            <person name="Watanabe Y."/>
            <person name="Arakawa K."/>
        </authorList>
    </citation>
    <scope>NUCLEOTIDE SEQUENCE [LARGE SCALE GENOMIC DNA]</scope>
    <source>
        <strain evidence="1 2">KVB24</strain>
    </source>
</reference>
<evidence type="ECO:0000313" key="2">
    <source>
        <dbReference type="Proteomes" id="UP000681317"/>
    </source>
</evidence>
<accession>A0ABM7Q1G8</accession>
<evidence type="ECO:0000313" key="1">
    <source>
        <dbReference type="EMBL" id="BCT91061.1"/>
    </source>
</evidence>
<dbReference type="InterPro" id="IPR046494">
    <property type="entry name" value="DUF6587"/>
</dbReference>
<keyword evidence="2" id="KW-1185">Reference proteome</keyword>